<dbReference type="Proteomes" id="UP000239814">
    <property type="component" value="Chromosome"/>
</dbReference>
<evidence type="ECO:0000256" key="7">
    <source>
        <dbReference type="ARBA" id="ARBA00022741"/>
    </source>
</evidence>
<evidence type="ECO:0000256" key="14">
    <source>
        <dbReference type="SAM" id="MobiDB-lite"/>
    </source>
</evidence>
<keyword evidence="5" id="KW-0235">DNA replication</keyword>
<dbReference type="InterPro" id="IPR003593">
    <property type="entry name" value="AAA+_ATPase"/>
</dbReference>
<evidence type="ECO:0000256" key="11">
    <source>
        <dbReference type="ARBA" id="ARBA00037724"/>
    </source>
</evidence>
<evidence type="ECO:0000313" key="16">
    <source>
        <dbReference type="EMBL" id="AVL99351.1"/>
    </source>
</evidence>
<evidence type="ECO:0000256" key="4">
    <source>
        <dbReference type="ARBA" id="ARBA00022695"/>
    </source>
</evidence>
<dbReference type="InterPro" id="IPR050238">
    <property type="entry name" value="DNA_Rep/Repair_Clamp_Loader"/>
</dbReference>
<keyword evidence="6" id="KW-0479">Metal-binding</keyword>
<evidence type="ECO:0000256" key="10">
    <source>
        <dbReference type="ARBA" id="ARBA00022932"/>
    </source>
</evidence>
<dbReference type="OrthoDB" id="9810148at2"/>
<dbReference type="SUPFAM" id="SSF52540">
    <property type="entry name" value="P-loop containing nucleoside triphosphate hydrolases"/>
    <property type="match status" value="1"/>
</dbReference>
<feature type="compositionally biased region" description="Pro residues" evidence="14">
    <location>
        <begin position="542"/>
        <end position="561"/>
    </location>
</feature>
<feature type="compositionally biased region" description="Pro residues" evidence="14">
    <location>
        <begin position="683"/>
        <end position="702"/>
    </location>
</feature>
<comment type="catalytic activity">
    <reaction evidence="12">
        <text>DNA(n) + a 2'-deoxyribonucleoside 5'-triphosphate = DNA(n+1) + diphosphate</text>
        <dbReference type="Rhea" id="RHEA:22508"/>
        <dbReference type="Rhea" id="RHEA-COMP:17339"/>
        <dbReference type="Rhea" id="RHEA-COMP:17340"/>
        <dbReference type="ChEBI" id="CHEBI:33019"/>
        <dbReference type="ChEBI" id="CHEBI:61560"/>
        <dbReference type="ChEBI" id="CHEBI:173112"/>
        <dbReference type="EC" id="2.7.7.7"/>
    </reaction>
</comment>
<dbReference type="AlphaFoldDB" id="A0A2S0KCD1"/>
<comment type="similarity">
    <text evidence="1">Belongs to the DnaX/STICHEL family.</text>
</comment>
<dbReference type="NCBIfam" id="NF005846">
    <property type="entry name" value="PRK07764.1-6"/>
    <property type="match status" value="1"/>
</dbReference>
<organism evidence="16 17">
    <name type="scientific">Gordonia iterans</name>
    <dbReference type="NCBI Taxonomy" id="1004901"/>
    <lineage>
        <taxon>Bacteria</taxon>
        <taxon>Bacillati</taxon>
        <taxon>Actinomycetota</taxon>
        <taxon>Actinomycetes</taxon>
        <taxon>Mycobacteriales</taxon>
        <taxon>Gordoniaceae</taxon>
        <taxon>Gordonia</taxon>
    </lineage>
</organism>
<protein>
    <recommendedName>
        <fullName evidence="13">DNA polymerase III subunit gamma/tau</fullName>
        <ecNumber evidence="2">2.7.7.7</ecNumber>
    </recommendedName>
</protein>
<dbReference type="FunFam" id="3.40.50.300:FF:000014">
    <property type="entry name" value="DNA polymerase III subunit gamma/tau"/>
    <property type="match status" value="1"/>
</dbReference>
<feature type="compositionally biased region" description="Low complexity" evidence="14">
    <location>
        <begin position="391"/>
        <end position="404"/>
    </location>
</feature>
<feature type="compositionally biased region" description="Low complexity" evidence="14">
    <location>
        <begin position="443"/>
        <end position="458"/>
    </location>
</feature>
<dbReference type="SUPFAM" id="SSF48019">
    <property type="entry name" value="post-AAA+ oligomerization domain-like"/>
    <property type="match status" value="1"/>
</dbReference>
<accession>A0A2S0KCD1</accession>
<dbReference type="PANTHER" id="PTHR11669:SF0">
    <property type="entry name" value="PROTEIN STICHEL-LIKE 2"/>
    <property type="match status" value="1"/>
</dbReference>
<dbReference type="GO" id="GO:0009360">
    <property type="term" value="C:DNA polymerase III complex"/>
    <property type="evidence" value="ECO:0007669"/>
    <property type="project" value="InterPro"/>
</dbReference>
<dbReference type="EMBL" id="CP027433">
    <property type="protein sequence ID" value="AVL99351.1"/>
    <property type="molecule type" value="Genomic_DNA"/>
</dbReference>
<keyword evidence="10" id="KW-0239">DNA-directed DNA polymerase</keyword>
<feature type="compositionally biased region" description="Low complexity" evidence="14">
    <location>
        <begin position="494"/>
        <end position="517"/>
    </location>
</feature>
<keyword evidence="3" id="KW-0808">Transferase</keyword>
<proteinExistence type="inferred from homology"/>
<keyword evidence="7" id="KW-0547">Nucleotide-binding</keyword>
<dbReference type="FunFam" id="1.20.272.10:FF:000003">
    <property type="entry name" value="DNA polymerase III subunit gamma/tau"/>
    <property type="match status" value="1"/>
</dbReference>
<dbReference type="GO" id="GO:0003677">
    <property type="term" value="F:DNA binding"/>
    <property type="evidence" value="ECO:0007669"/>
    <property type="project" value="InterPro"/>
</dbReference>
<feature type="compositionally biased region" description="Low complexity" evidence="14">
    <location>
        <begin position="562"/>
        <end position="591"/>
    </location>
</feature>
<evidence type="ECO:0000256" key="6">
    <source>
        <dbReference type="ARBA" id="ARBA00022723"/>
    </source>
</evidence>
<reference evidence="16 17" key="1">
    <citation type="submission" date="2018-03" db="EMBL/GenBank/DDBJ databases">
        <title>Characteristics and genome of n-alkane degrading marine bacteria Gordonia iterans isolated from crude oil contaminated in Tae-an, South Korea.</title>
        <authorList>
            <person name="Lee S.-S."/>
            <person name="Kim H."/>
        </authorList>
    </citation>
    <scope>NUCLEOTIDE SEQUENCE [LARGE SCALE GENOMIC DNA]</scope>
    <source>
        <strain evidence="16 17">Co17</strain>
    </source>
</reference>
<dbReference type="Gene3D" id="1.20.272.10">
    <property type="match status" value="1"/>
</dbReference>
<dbReference type="Pfam" id="PF13177">
    <property type="entry name" value="DNA_pol3_delta2"/>
    <property type="match status" value="1"/>
</dbReference>
<evidence type="ECO:0000256" key="13">
    <source>
        <dbReference type="ARBA" id="ARBA00074577"/>
    </source>
</evidence>
<evidence type="ECO:0000256" key="1">
    <source>
        <dbReference type="ARBA" id="ARBA00006360"/>
    </source>
</evidence>
<evidence type="ECO:0000256" key="8">
    <source>
        <dbReference type="ARBA" id="ARBA00022833"/>
    </source>
</evidence>
<evidence type="ECO:0000256" key="9">
    <source>
        <dbReference type="ARBA" id="ARBA00022840"/>
    </source>
</evidence>
<dbReference type="EC" id="2.7.7.7" evidence="2"/>
<dbReference type="InterPro" id="IPR008921">
    <property type="entry name" value="DNA_pol3_clamp-load_cplx_C"/>
</dbReference>
<dbReference type="Gene3D" id="1.10.8.60">
    <property type="match status" value="1"/>
</dbReference>
<dbReference type="NCBIfam" id="NF011513">
    <property type="entry name" value="PRK14952.1"/>
    <property type="match status" value="1"/>
</dbReference>
<dbReference type="SMART" id="SM00382">
    <property type="entry name" value="AAA"/>
    <property type="match status" value="1"/>
</dbReference>
<dbReference type="CDD" id="cd18137">
    <property type="entry name" value="HLD_clamp_pol_III_gamma_tau"/>
    <property type="match status" value="1"/>
</dbReference>
<dbReference type="InterPro" id="IPR022754">
    <property type="entry name" value="DNA_pol_III_gamma-3"/>
</dbReference>
<evidence type="ECO:0000256" key="3">
    <source>
        <dbReference type="ARBA" id="ARBA00022679"/>
    </source>
</evidence>
<dbReference type="GO" id="GO:0003887">
    <property type="term" value="F:DNA-directed DNA polymerase activity"/>
    <property type="evidence" value="ECO:0007669"/>
    <property type="project" value="UniProtKB-KW"/>
</dbReference>
<dbReference type="Gene3D" id="3.40.50.300">
    <property type="entry name" value="P-loop containing nucleotide triphosphate hydrolases"/>
    <property type="match status" value="1"/>
</dbReference>
<dbReference type="CDD" id="cd00009">
    <property type="entry name" value="AAA"/>
    <property type="match status" value="1"/>
</dbReference>
<feature type="compositionally biased region" description="Acidic residues" evidence="14">
    <location>
        <begin position="856"/>
        <end position="873"/>
    </location>
</feature>
<keyword evidence="8" id="KW-0862">Zinc</keyword>
<feature type="compositionally biased region" description="Low complexity" evidence="14">
    <location>
        <begin position="642"/>
        <end position="651"/>
    </location>
</feature>
<evidence type="ECO:0000313" key="17">
    <source>
        <dbReference type="Proteomes" id="UP000239814"/>
    </source>
</evidence>
<dbReference type="RefSeq" id="WP_105941086.1">
    <property type="nucleotide sequence ID" value="NZ_CP027433.1"/>
</dbReference>
<feature type="compositionally biased region" description="Low complexity" evidence="14">
    <location>
        <begin position="703"/>
        <end position="717"/>
    </location>
</feature>
<evidence type="ECO:0000256" key="2">
    <source>
        <dbReference type="ARBA" id="ARBA00012417"/>
    </source>
</evidence>
<dbReference type="GO" id="GO:0005524">
    <property type="term" value="F:ATP binding"/>
    <property type="evidence" value="ECO:0007669"/>
    <property type="project" value="UniProtKB-KW"/>
</dbReference>
<dbReference type="NCBIfam" id="TIGR02397">
    <property type="entry name" value="dnaX_nterm"/>
    <property type="match status" value="1"/>
</dbReference>
<evidence type="ECO:0000256" key="12">
    <source>
        <dbReference type="ARBA" id="ARBA00049244"/>
    </source>
</evidence>
<evidence type="ECO:0000259" key="15">
    <source>
        <dbReference type="SMART" id="SM00382"/>
    </source>
</evidence>
<feature type="region of interest" description="Disordered" evidence="14">
    <location>
        <begin position="802"/>
        <end position="896"/>
    </location>
</feature>
<dbReference type="InterPro" id="IPR012763">
    <property type="entry name" value="DNA_pol_III_sug/sutau_N"/>
</dbReference>
<dbReference type="GO" id="GO:0006261">
    <property type="term" value="P:DNA-templated DNA replication"/>
    <property type="evidence" value="ECO:0007669"/>
    <property type="project" value="TreeGrafter"/>
</dbReference>
<gene>
    <name evidence="16" type="ORF">C6V83_02665</name>
</gene>
<comment type="function">
    <text evidence="11">DNA polymerase III is a complex, multichain enzyme responsible for most of the replicative synthesis in bacteria. This DNA polymerase also exhibits 3' to 5' exonuclease activity.</text>
</comment>
<keyword evidence="4" id="KW-0548">Nucleotidyltransferase</keyword>
<feature type="compositionally biased region" description="Low complexity" evidence="14">
    <location>
        <begin position="810"/>
        <end position="827"/>
    </location>
</feature>
<dbReference type="Pfam" id="PF12169">
    <property type="entry name" value="DNA_pol3_gamma3"/>
    <property type="match status" value="1"/>
</dbReference>
<dbReference type="InterPro" id="IPR027417">
    <property type="entry name" value="P-loop_NTPase"/>
</dbReference>
<keyword evidence="9" id="KW-0067">ATP-binding</keyword>
<feature type="compositionally biased region" description="Basic and acidic residues" evidence="14">
    <location>
        <begin position="622"/>
        <end position="640"/>
    </location>
</feature>
<feature type="domain" description="AAA+ ATPase" evidence="15">
    <location>
        <begin position="34"/>
        <end position="177"/>
    </location>
</feature>
<feature type="region of interest" description="Disordered" evidence="14">
    <location>
        <begin position="383"/>
        <end position="717"/>
    </location>
</feature>
<keyword evidence="17" id="KW-1185">Reference proteome</keyword>
<dbReference type="InterPro" id="IPR045085">
    <property type="entry name" value="HLD_clamp_pol_III_gamma_tau"/>
</dbReference>
<sequence>MALYRTYRPATFAEVVGQEHVTDPLSRALDSGRINHAYLFSGPRGCGKTSSARILARSLNCVEGPTSTPCGVCSSCVALGPGGPGNLDVVELDAASHGGVDDTRELRDRAFYAPAESRYRVFIIDEAHMVTSAGFNALLKIVEEPPEHLIFIFATTEPEKVLTTIRSRTHHYPFRLLAPPIMRGLLENICQREGAVVAPEVFPLVIRAGGGSPRDSLSILDQLLAGAGEHGVTYDRALALLGVTDSALIDAAVDALAAGDGAALFGVVERVVDAGHDPRRFAIDLLDRFRDLLLLQAVPDAAERGLVEAPADQVTRMRAVIDYLGLATLTRYAEVAHTALGDMRGTTSPRLLLEVMCARLLLPAASTDDAALLQRLETLERRPAGAPVAGTPTSDAPAGSAAPAAPAPPADEPPSRFVRPSQRRAQEQTSVGSVPADEPPSSPVSSVGSVPVAEPPSSLVEPVRNEVTSRVETPLAEEPVSAKPEGAPPRPIQEVAEPPSSPVSSVGSVPVAEPPSSLVEPVRNEVTSRVETSPTAEQAPATPVPPRPIPEAVEPPMPEAPPAVTETPTVEPEQSAAPASHAGASPSQPDDPYADVPPPEEPYYPGDPYDDAPPPERAGAQRPDRQRSDRQRTEQQRTEQNRPTTAARPAASAQPEPHAQAPARSPVSPPAPPATPASETPVPAEPAPATPEPGHQPAPDPAPAAQSAPPAAPALTAATVTARWADIREAVRSAPTGKVLESMLSAATVQAVEPVEGGGGAIVLGHPHQPVAGRLSDPARIDLLNRVFGELFGPGWQIQVVHAQGGPPTGSSAAGQRGAPAAPPKRQAFTRPSRPSAGADRRPSADAGPPPPEPPPEPEEPWPAEPVPDEELSDAERAEMVASAHTGAPDARLDPDQVALELLKSELGARPVNDGS</sequence>
<dbReference type="KEGG" id="git:C6V83_02665"/>
<dbReference type="PANTHER" id="PTHR11669">
    <property type="entry name" value="REPLICATION FACTOR C / DNA POLYMERASE III GAMMA-TAU SUBUNIT"/>
    <property type="match status" value="1"/>
</dbReference>
<evidence type="ECO:0000256" key="5">
    <source>
        <dbReference type="ARBA" id="ARBA00022705"/>
    </source>
</evidence>
<name>A0A2S0KCD1_9ACTN</name>
<dbReference type="GO" id="GO:0046872">
    <property type="term" value="F:metal ion binding"/>
    <property type="evidence" value="ECO:0007669"/>
    <property type="project" value="UniProtKB-KW"/>
</dbReference>